<dbReference type="EMBL" id="RDQZ01000044">
    <property type="protein sequence ID" value="RXH06442.1"/>
    <property type="molecule type" value="Genomic_DNA"/>
</dbReference>
<keyword evidence="2" id="KW-0732">Signal</keyword>
<dbReference type="AlphaFoldDB" id="A0AAE5X496"/>
<evidence type="ECO:0000256" key="2">
    <source>
        <dbReference type="SAM" id="SignalP"/>
    </source>
</evidence>
<protein>
    <submittedName>
        <fullName evidence="3">ABC transporter substrate-binding protein</fullName>
    </submittedName>
    <submittedName>
        <fullName evidence="4">Extracellular solute-binding protein</fullName>
    </submittedName>
</protein>
<keyword evidence="1" id="KW-0574">Periplasm</keyword>
<evidence type="ECO:0000313" key="6">
    <source>
        <dbReference type="Proteomes" id="UP000290401"/>
    </source>
</evidence>
<feature type="chain" id="PRO_5042111367" evidence="2">
    <location>
        <begin position="27"/>
        <end position="393"/>
    </location>
</feature>
<reference evidence="4 6" key="2">
    <citation type="submission" date="2018-10" db="EMBL/GenBank/DDBJ databases">
        <title>Bradyrhizobium sp. nov., effective nodules isolated from peanut in China.</title>
        <authorList>
            <person name="Li Y."/>
        </authorList>
    </citation>
    <scope>NUCLEOTIDE SEQUENCE [LARGE SCALE GENOMIC DNA]</scope>
    <source>
        <strain evidence="4 6">CCBAU 53426</strain>
    </source>
</reference>
<evidence type="ECO:0000313" key="4">
    <source>
        <dbReference type="EMBL" id="RXH06442.1"/>
    </source>
</evidence>
<feature type="signal peptide" evidence="2">
    <location>
        <begin position="1"/>
        <end position="26"/>
    </location>
</feature>
<dbReference type="PANTHER" id="PTHR42779:SF1">
    <property type="entry name" value="PROTEIN YNJB"/>
    <property type="match status" value="1"/>
</dbReference>
<dbReference type="EMBL" id="CP030053">
    <property type="protein sequence ID" value="QAU48393.1"/>
    <property type="molecule type" value="Genomic_DNA"/>
</dbReference>
<accession>A0AAE5X496</accession>
<sequence length="393" mass="42664">MTFAPTRRNVVAGLAGSFAFNGRAFAASPPLPSSPVSLNIVDVAGNLALTQKAIEAYRAKKPGLVSRITFTKAPAPELPGKIKAQQDAGRVDIDGVLTGIDALSAGVDQNLWIPTVKDYADKLPKLDDIYLPGARAMQGLAADQGVCIVFCPAGPVMEYMPEKVKQVPGTAEELLAWAKANPNRFMYARPANSGPGRIFMMGLPYILGDKDPKDPKDGWDKTWSFLKELGQNVEYYPAGTGAVMKELGEGSRDMIPSQMGWDINPRALGVVPKEAKVFFLKGFHWVLDAHYLCIPKGVSPDKLAVLLDLLNYLLGKDAQATTYDTGYFYPGPAVKDVTLAMAPQDSQDVIKEFGRAEYEAAITGNPQELPLTPDKLVYAFGRWDEQIGAQKKK</sequence>
<dbReference type="Proteomes" id="UP000290401">
    <property type="component" value="Unassembled WGS sequence"/>
</dbReference>
<dbReference type="PANTHER" id="PTHR42779">
    <property type="entry name" value="PROTEIN YNJB"/>
    <property type="match status" value="1"/>
</dbReference>
<dbReference type="Pfam" id="PF13416">
    <property type="entry name" value="SBP_bac_8"/>
    <property type="match status" value="1"/>
</dbReference>
<proteinExistence type="predicted"/>
<dbReference type="SUPFAM" id="SSF53850">
    <property type="entry name" value="Periplasmic binding protein-like II"/>
    <property type="match status" value="1"/>
</dbReference>
<dbReference type="Gene3D" id="3.40.190.10">
    <property type="entry name" value="Periplasmic binding protein-like II"/>
    <property type="match status" value="2"/>
</dbReference>
<name>A0AAE5X496_9BRAD</name>
<dbReference type="InterPro" id="IPR006059">
    <property type="entry name" value="SBP"/>
</dbReference>
<organism evidence="3 5">
    <name type="scientific">Bradyrhizobium guangzhouense</name>
    <dbReference type="NCBI Taxonomy" id="1325095"/>
    <lineage>
        <taxon>Bacteria</taxon>
        <taxon>Pseudomonadati</taxon>
        <taxon>Pseudomonadota</taxon>
        <taxon>Alphaproteobacteria</taxon>
        <taxon>Hyphomicrobiales</taxon>
        <taxon>Nitrobacteraceae</taxon>
        <taxon>Bradyrhizobium</taxon>
    </lineage>
</organism>
<dbReference type="RefSeq" id="WP_128953151.1">
    <property type="nucleotide sequence ID" value="NZ_CP030053.1"/>
</dbReference>
<keyword evidence="6" id="KW-1185">Reference proteome</keyword>
<reference evidence="3 5" key="1">
    <citation type="submission" date="2018-06" db="EMBL/GenBank/DDBJ databases">
        <title>Comparative genomics of rhizobia nodulating Arachis hypogaea in China.</title>
        <authorList>
            <person name="Li Y."/>
        </authorList>
    </citation>
    <scope>NUCLEOTIDE SEQUENCE [LARGE SCALE GENOMIC DNA]</scope>
    <source>
        <strain evidence="3 5">CCBAU 51670</strain>
    </source>
</reference>
<evidence type="ECO:0000313" key="5">
    <source>
        <dbReference type="Proteomes" id="UP000288972"/>
    </source>
</evidence>
<dbReference type="Proteomes" id="UP000288972">
    <property type="component" value="Chromosome"/>
</dbReference>
<evidence type="ECO:0000313" key="3">
    <source>
        <dbReference type="EMBL" id="QAU48393.1"/>
    </source>
</evidence>
<dbReference type="KEGG" id="bgz:XH91_25590"/>
<gene>
    <name evidence="4" type="ORF">EAS56_34465</name>
    <name evidence="3" type="ORF">XH91_25590</name>
</gene>
<evidence type="ECO:0000256" key="1">
    <source>
        <dbReference type="ARBA" id="ARBA00022764"/>
    </source>
</evidence>